<reference evidence="1 2" key="2">
    <citation type="submission" date="2019-09" db="EMBL/GenBank/DDBJ databases">
        <title>Complete genome sequencing of four Arcobacter species reveals a diverse suite of mobile elements.</title>
        <authorList>
            <person name="Miller W.G."/>
            <person name="Yee E."/>
            <person name="Bono J.L."/>
        </authorList>
    </citation>
    <scope>NUCLEOTIDE SEQUENCE [LARGE SCALE GENOMIC DNA]</scope>
    <source>
        <strain evidence="1 2">LMG 26638</strain>
    </source>
</reference>
<reference evidence="2" key="1">
    <citation type="submission" date="2019-09" db="EMBL/GenBank/DDBJ databases">
        <title>Complete genome sequencing of four Arcobacter species reveals a diverse suite of mobile elements.</title>
        <authorList>
            <person name="On S.L.W."/>
            <person name="Miller W.G."/>
            <person name="Biggs P."/>
            <person name="Cornelius A."/>
            <person name="Vandamme P."/>
        </authorList>
    </citation>
    <scope>NUCLEOTIDE SEQUENCE [LARGE SCALE GENOMIC DNA]</scope>
    <source>
        <strain evidence="2">LMG 26638</strain>
    </source>
</reference>
<dbReference type="AlphaFoldDB" id="A0A5C2H7Q5"/>
<sequence length="125" mass="14365">MKYLILILIITTSLFSKNVKIDKAVAVGIFDENGNGENIQHLRETKNDYNGLCYSKIVVFGNYQNQKIDVKIGKSIGHKIKSIPIYSKNKTKIGEEISFKHYNITKGYFEVKIENKLFDTKVFVK</sequence>
<accession>A0A5C2H7Q5</accession>
<dbReference type="RefSeq" id="WP_130232480.1">
    <property type="nucleotide sequence ID" value="NZ_BMEF01000001.1"/>
</dbReference>
<dbReference type="OrthoDB" id="5344177at2"/>
<protein>
    <submittedName>
        <fullName evidence="1">Uncharacterized protein</fullName>
    </submittedName>
</protein>
<proteinExistence type="predicted"/>
<gene>
    <name evidence="1" type="ORF">APAC_0353</name>
</gene>
<dbReference type="KEGG" id="apai:APAC_0353"/>
<name>A0A5C2H7Q5_9BACT</name>
<dbReference type="EMBL" id="CP035928">
    <property type="protein sequence ID" value="QEP33515.1"/>
    <property type="molecule type" value="Genomic_DNA"/>
</dbReference>
<evidence type="ECO:0000313" key="1">
    <source>
        <dbReference type="EMBL" id="QEP33515.1"/>
    </source>
</evidence>
<keyword evidence="2" id="KW-1185">Reference proteome</keyword>
<evidence type="ECO:0000313" key="2">
    <source>
        <dbReference type="Proteomes" id="UP000322726"/>
    </source>
</evidence>
<reference evidence="1 2" key="3">
    <citation type="submission" date="2019-09" db="EMBL/GenBank/DDBJ databases">
        <title>Taxonomic note: a critical rebuttal of the proposed division of the genus Arcobacter into six genera, emended descriptions of Arcobacter anaerophilus and the genus Arcobacter, and an assessment of genus-level boundaries for Epsilonproteobacteria using in silico genomic comparator tools.</title>
        <authorList>
            <person name="On S.L.W."/>
            <person name="Miller W.G."/>
            <person name="Biggs P."/>
            <person name="Cornelius A."/>
            <person name="Vandamme P."/>
        </authorList>
    </citation>
    <scope>NUCLEOTIDE SEQUENCE [LARGE SCALE GENOMIC DNA]</scope>
    <source>
        <strain evidence="1 2">LMG 26638</strain>
    </source>
</reference>
<organism evidence="1 2">
    <name type="scientific">Malaciobacter pacificus</name>
    <dbReference type="NCBI Taxonomy" id="1080223"/>
    <lineage>
        <taxon>Bacteria</taxon>
        <taxon>Pseudomonadati</taxon>
        <taxon>Campylobacterota</taxon>
        <taxon>Epsilonproteobacteria</taxon>
        <taxon>Campylobacterales</taxon>
        <taxon>Arcobacteraceae</taxon>
        <taxon>Malaciobacter</taxon>
    </lineage>
</organism>
<dbReference type="Proteomes" id="UP000322726">
    <property type="component" value="Chromosome"/>
</dbReference>